<dbReference type="Proteomes" id="UP000435112">
    <property type="component" value="Unassembled WGS sequence"/>
</dbReference>
<organism evidence="1 2">
    <name type="scientific">Phytophthora rubi</name>
    <dbReference type="NCBI Taxonomy" id="129364"/>
    <lineage>
        <taxon>Eukaryota</taxon>
        <taxon>Sar</taxon>
        <taxon>Stramenopiles</taxon>
        <taxon>Oomycota</taxon>
        <taxon>Peronosporomycetes</taxon>
        <taxon>Peronosporales</taxon>
        <taxon>Peronosporaceae</taxon>
        <taxon>Phytophthora</taxon>
    </lineage>
</organism>
<proteinExistence type="predicted"/>
<gene>
    <name evidence="1" type="ORF">PR002_g32101</name>
</gene>
<comment type="caution">
    <text evidence="1">The sequence shown here is derived from an EMBL/GenBank/DDBJ whole genome shotgun (WGS) entry which is preliminary data.</text>
</comment>
<dbReference type="AlphaFoldDB" id="A0A6A3GC06"/>
<protein>
    <submittedName>
        <fullName evidence="1">Uncharacterized protein</fullName>
    </submittedName>
</protein>
<accession>A0A6A3GC06</accession>
<dbReference type="EMBL" id="QXFU01009822">
    <property type="protein sequence ID" value="KAE8954390.1"/>
    <property type="molecule type" value="Genomic_DNA"/>
</dbReference>
<evidence type="ECO:0000313" key="2">
    <source>
        <dbReference type="Proteomes" id="UP000435112"/>
    </source>
</evidence>
<name>A0A6A3GC06_9STRA</name>
<reference evidence="1 2" key="1">
    <citation type="submission" date="2018-09" db="EMBL/GenBank/DDBJ databases">
        <title>Genomic investigation of the strawberry pathogen Phytophthora fragariae indicates pathogenicity is determined by transcriptional variation in three key races.</title>
        <authorList>
            <person name="Adams T.M."/>
            <person name="Armitage A.D."/>
            <person name="Sobczyk M.K."/>
            <person name="Bates H.J."/>
            <person name="Dunwell J.M."/>
            <person name="Nellist C.F."/>
            <person name="Harrison R.J."/>
        </authorList>
    </citation>
    <scope>NUCLEOTIDE SEQUENCE [LARGE SCALE GENOMIC DNA]</scope>
    <source>
        <strain evidence="1 2">SCRP324</strain>
    </source>
</reference>
<evidence type="ECO:0000313" key="1">
    <source>
        <dbReference type="EMBL" id="KAE8954390.1"/>
    </source>
</evidence>
<sequence>MQAQPALANEGRDLGVEVFDRESSAEVFRHGGPATVALGPTMSDDKKSLE</sequence>